<dbReference type="Proteomes" id="UP000283805">
    <property type="component" value="Unassembled WGS sequence"/>
</dbReference>
<dbReference type="EMBL" id="RAPO01000001">
    <property type="protein sequence ID" value="RKD97867.1"/>
    <property type="molecule type" value="Genomic_DNA"/>
</dbReference>
<evidence type="ECO:0000259" key="2">
    <source>
        <dbReference type="PROSITE" id="PS50851"/>
    </source>
</evidence>
<dbReference type="GO" id="GO:0007165">
    <property type="term" value="P:signal transduction"/>
    <property type="evidence" value="ECO:0007669"/>
    <property type="project" value="InterPro"/>
</dbReference>
<evidence type="ECO:0000313" key="4">
    <source>
        <dbReference type="Proteomes" id="UP000283805"/>
    </source>
</evidence>
<feature type="domain" description="CheW-like" evidence="2">
    <location>
        <begin position="33"/>
        <end position="186"/>
    </location>
</feature>
<dbReference type="OrthoDB" id="115049at2157"/>
<gene>
    <name evidence="3" type="ORF">ATJ93_0864</name>
</gene>
<dbReference type="PANTHER" id="PTHR22617">
    <property type="entry name" value="CHEMOTAXIS SENSOR HISTIDINE KINASE-RELATED"/>
    <property type="match status" value="1"/>
</dbReference>
<dbReference type="PANTHER" id="PTHR22617:SF23">
    <property type="entry name" value="CHEMOTAXIS PROTEIN CHEW"/>
    <property type="match status" value="1"/>
</dbReference>
<dbReference type="InterPro" id="IPR002545">
    <property type="entry name" value="CheW-lke_dom"/>
</dbReference>
<dbReference type="GO" id="GO:0005829">
    <property type="term" value="C:cytosol"/>
    <property type="evidence" value="ECO:0007669"/>
    <property type="project" value="TreeGrafter"/>
</dbReference>
<evidence type="ECO:0000313" key="3">
    <source>
        <dbReference type="EMBL" id="RKD97867.1"/>
    </source>
</evidence>
<dbReference type="SUPFAM" id="SSF50341">
    <property type="entry name" value="CheW-like"/>
    <property type="match status" value="1"/>
</dbReference>
<dbReference type="PROSITE" id="PS50851">
    <property type="entry name" value="CHEW"/>
    <property type="match status" value="1"/>
</dbReference>
<keyword evidence="4" id="KW-1185">Reference proteome</keyword>
<dbReference type="SMART" id="SM00260">
    <property type="entry name" value="CheW"/>
    <property type="match status" value="1"/>
</dbReference>
<feature type="region of interest" description="Disordered" evidence="1">
    <location>
        <begin position="168"/>
        <end position="215"/>
    </location>
</feature>
<dbReference type="Gene3D" id="2.30.30.40">
    <property type="entry name" value="SH3 Domains"/>
    <property type="match status" value="1"/>
</dbReference>
<dbReference type="RefSeq" id="WP_120243353.1">
    <property type="nucleotide sequence ID" value="NZ_RAPO01000001.1"/>
</dbReference>
<proteinExistence type="predicted"/>
<dbReference type="InterPro" id="IPR039315">
    <property type="entry name" value="CheW"/>
</dbReference>
<dbReference type="InterPro" id="IPR036061">
    <property type="entry name" value="CheW-like_dom_sf"/>
</dbReference>
<comment type="caution">
    <text evidence="3">The sequence shown here is derived from an EMBL/GenBank/DDBJ whole genome shotgun (WGS) entry which is preliminary data.</text>
</comment>
<reference evidence="3 4" key="1">
    <citation type="submission" date="2018-09" db="EMBL/GenBank/DDBJ databases">
        <title>Genomic Encyclopedia of Archaeal and Bacterial Type Strains, Phase II (KMG-II): from individual species to whole genera.</title>
        <authorList>
            <person name="Goeker M."/>
        </authorList>
    </citation>
    <scope>NUCLEOTIDE SEQUENCE [LARGE SCALE GENOMIC DNA]</scope>
    <source>
        <strain evidence="3 4">DSM 13151</strain>
    </source>
</reference>
<feature type="region of interest" description="Disordered" evidence="1">
    <location>
        <begin position="1"/>
        <end position="31"/>
    </location>
</feature>
<sequence>MAPDLPDKLLGIDIDGDDRSQQRSDESDDEEELVRLVLFTVGEHRLAVPVDDVRTTTDLPDELTPVPRTPSAVEGVTDLRGEITAVIDPSVHFPTADHGTTETDAGRDQLLVFDRGADDQSAAIRVHEVLDVESVPERNLLDADDVASREFETDLLEHPLISALAEQERRPTRRIGETVVSPTEGAESADAIGESDATSAAASVDEPQDREPVVVELTPVVTVDKLLLAAGPRS</sequence>
<name>A0A3R7E1L7_9EURY</name>
<dbReference type="Gene3D" id="2.40.50.180">
    <property type="entry name" value="CheA-289, Domain 4"/>
    <property type="match status" value="1"/>
</dbReference>
<evidence type="ECO:0000256" key="1">
    <source>
        <dbReference type="SAM" id="MobiDB-lite"/>
    </source>
</evidence>
<feature type="compositionally biased region" description="Low complexity" evidence="1">
    <location>
        <begin position="1"/>
        <end position="13"/>
    </location>
</feature>
<organism evidence="3 4">
    <name type="scientific">Halopiger aswanensis</name>
    <dbReference type="NCBI Taxonomy" id="148449"/>
    <lineage>
        <taxon>Archaea</taxon>
        <taxon>Methanobacteriati</taxon>
        <taxon>Methanobacteriota</taxon>
        <taxon>Stenosarchaea group</taxon>
        <taxon>Halobacteria</taxon>
        <taxon>Halobacteriales</taxon>
        <taxon>Natrialbaceae</taxon>
        <taxon>Halopiger</taxon>
    </lineage>
</organism>
<accession>A0A3R7E1L7</accession>
<protein>
    <submittedName>
        <fullName evidence="3">Chemotaxis signal transduction protein</fullName>
    </submittedName>
</protein>
<dbReference type="GO" id="GO:0006935">
    <property type="term" value="P:chemotaxis"/>
    <property type="evidence" value="ECO:0007669"/>
    <property type="project" value="InterPro"/>
</dbReference>
<dbReference type="Pfam" id="PF01584">
    <property type="entry name" value="CheW"/>
    <property type="match status" value="1"/>
</dbReference>
<dbReference type="AlphaFoldDB" id="A0A3R7E1L7"/>